<dbReference type="Proteomes" id="UP000554235">
    <property type="component" value="Unassembled WGS sequence"/>
</dbReference>
<gene>
    <name evidence="3" type="ORF">FALBO_5049</name>
</gene>
<organism evidence="3 4">
    <name type="scientific">Fusarium albosuccineum</name>
    <dbReference type="NCBI Taxonomy" id="1237068"/>
    <lineage>
        <taxon>Eukaryota</taxon>
        <taxon>Fungi</taxon>
        <taxon>Dikarya</taxon>
        <taxon>Ascomycota</taxon>
        <taxon>Pezizomycotina</taxon>
        <taxon>Sordariomycetes</taxon>
        <taxon>Hypocreomycetidae</taxon>
        <taxon>Hypocreales</taxon>
        <taxon>Nectriaceae</taxon>
        <taxon>Fusarium</taxon>
        <taxon>Fusarium decemcellulare species complex</taxon>
    </lineage>
</organism>
<reference evidence="3 4" key="1">
    <citation type="submission" date="2020-01" db="EMBL/GenBank/DDBJ databases">
        <title>Identification and distribution of gene clusters putatively required for synthesis of sphingolipid metabolism inhibitors in phylogenetically diverse species of the filamentous fungus Fusarium.</title>
        <authorList>
            <person name="Kim H.-S."/>
            <person name="Busman M."/>
            <person name="Brown D.W."/>
            <person name="Divon H."/>
            <person name="Uhlig S."/>
            <person name="Proctor R.H."/>
        </authorList>
    </citation>
    <scope>NUCLEOTIDE SEQUENCE [LARGE SCALE GENOMIC DNA]</scope>
    <source>
        <strain evidence="3 4">NRRL 20459</strain>
    </source>
</reference>
<keyword evidence="4" id="KW-1185">Reference proteome</keyword>
<dbReference type="InterPro" id="IPR000782">
    <property type="entry name" value="FAS1_domain"/>
</dbReference>
<dbReference type="Gene3D" id="2.30.180.10">
    <property type="entry name" value="FAS1 domain"/>
    <property type="match status" value="2"/>
</dbReference>
<evidence type="ECO:0000256" key="1">
    <source>
        <dbReference type="SAM" id="SignalP"/>
    </source>
</evidence>
<proteinExistence type="predicted"/>
<accession>A0A8H4PA67</accession>
<comment type="caution">
    <text evidence="3">The sequence shown here is derived from an EMBL/GenBank/DDBJ whole genome shotgun (WGS) entry which is preliminary data.</text>
</comment>
<dbReference type="EMBL" id="JAADYS010000661">
    <property type="protein sequence ID" value="KAF4468074.1"/>
    <property type="molecule type" value="Genomic_DNA"/>
</dbReference>
<dbReference type="PANTHER" id="PTHR10900:SF125">
    <property type="entry name" value="FAS1 DOMAIN-CONTAINING PROTEIN YLR001C"/>
    <property type="match status" value="1"/>
</dbReference>
<dbReference type="AlphaFoldDB" id="A0A8H4PA67"/>
<name>A0A8H4PA67_9HYPO</name>
<dbReference type="OrthoDB" id="7700931at2759"/>
<dbReference type="PROSITE" id="PS50213">
    <property type="entry name" value="FAS1"/>
    <property type="match status" value="2"/>
</dbReference>
<dbReference type="SUPFAM" id="SSF82153">
    <property type="entry name" value="FAS1 domain"/>
    <property type="match status" value="2"/>
</dbReference>
<sequence>MKSAVALTLATAASAIVIPEALDGFTRLTDEIKHTLEDIPSHIHDSLREAGEQFSAELASAIKTKLENDEFFSGDTVDDEPADYNIDIQGGDFSDLTIYELISKSNHTKKFFELVGEHDKIVKLLNDTEANYTLFAPLDEAFEHVPHDKKPSDDFIENVLKYHVGLGEYPAGRILHTHTLPTAFDEPWLGDKPQRLRTSVGWGGVRVNVYSKVVAVNFKAKNGWIHAVNRILVPPPMIGREISLFPAQFSTLLLAYDKTDFVKFVHNVKMIGSTVFAPSNEAWQRLGPKANAFLFNTEKGKKYLTALLKYQIVPNTTVYSDEIYYGDEDAEKNAKKRSKNLKTTGNFHIELPTLLEKSVGVDIHSWKGWTSIVVNGAVAVGFQDAIGKNGVIQVVKNVPIPPYKKQPHASVIDGEIEVEDLMERLQDYVEVEEDEDESQDWDGEL</sequence>
<evidence type="ECO:0000313" key="4">
    <source>
        <dbReference type="Proteomes" id="UP000554235"/>
    </source>
</evidence>
<evidence type="ECO:0000259" key="2">
    <source>
        <dbReference type="PROSITE" id="PS50213"/>
    </source>
</evidence>
<feature type="domain" description="FAS1" evidence="2">
    <location>
        <begin position="236"/>
        <end position="399"/>
    </location>
</feature>
<dbReference type="PANTHER" id="PTHR10900">
    <property type="entry name" value="PERIOSTIN-RELATED"/>
    <property type="match status" value="1"/>
</dbReference>
<feature type="domain" description="FAS1" evidence="2">
    <location>
        <begin position="95"/>
        <end position="232"/>
    </location>
</feature>
<dbReference type="Pfam" id="PF02469">
    <property type="entry name" value="Fasciclin"/>
    <property type="match status" value="2"/>
</dbReference>
<dbReference type="InterPro" id="IPR036378">
    <property type="entry name" value="FAS1_dom_sf"/>
</dbReference>
<dbReference type="InterPro" id="IPR050904">
    <property type="entry name" value="Adhesion/Biosynth-related"/>
</dbReference>
<feature type="chain" id="PRO_5034739197" evidence="1">
    <location>
        <begin position="16"/>
        <end position="445"/>
    </location>
</feature>
<dbReference type="SMART" id="SM00554">
    <property type="entry name" value="FAS1"/>
    <property type="match status" value="2"/>
</dbReference>
<evidence type="ECO:0000313" key="3">
    <source>
        <dbReference type="EMBL" id="KAF4468074.1"/>
    </source>
</evidence>
<feature type="signal peptide" evidence="1">
    <location>
        <begin position="1"/>
        <end position="15"/>
    </location>
</feature>
<protein>
    <submittedName>
        <fullName evidence="3">Stabilin-2</fullName>
    </submittedName>
</protein>
<keyword evidence="1" id="KW-0732">Signal</keyword>